<proteinExistence type="predicted"/>
<organism evidence="1 2">
    <name type="scientific">Kordia algicida OT-1</name>
    <dbReference type="NCBI Taxonomy" id="391587"/>
    <lineage>
        <taxon>Bacteria</taxon>
        <taxon>Pseudomonadati</taxon>
        <taxon>Bacteroidota</taxon>
        <taxon>Flavobacteriia</taxon>
        <taxon>Flavobacteriales</taxon>
        <taxon>Flavobacteriaceae</taxon>
        <taxon>Kordia</taxon>
    </lineage>
</organism>
<dbReference type="OrthoDB" id="1121837at2"/>
<dbReference type="AlphaFoldDB" id="A9DNS8"/>
<dbReference type="InterPro" id="IPR025563">
    <property type="entry name" value="DUF4286"/>
</dbReference>
<dbReference type="Proteomes" id="UP000002945">
    <property type="component" value="Unassembled WGS sequence"/>
</dbReference>
<dbReference type="RefSeq" id="WP_007096318.1">
    <property type="nucleotide sequence ID" value="NZ_CP142125.1"/>
</dbReference>
<gene>
    <name evidence="1" type="ORF">KAOT1_18932</name>
</gene>
<dbReference type="eggNOG" id="ENOG5032RP1">
    <property type="taxonomic scope" value="Bacteria"/>
</dbReference>
<dbReference type="EMBL" id="ABIB01000002">
    <property type="protein sequence ID" value="EDP97267.1"/>
    <property type="molecule type" value="Genomic_DNA"/>
</dbReference>
<accession>A9DNS8</accession>
<dbReference type="HOGENOM" id="CLU_146735_3_0_10"/>
<dbReference type="STRING" id="391587.KAOT1_18932"/>
<name>A9DNS8_9FLAO</name>
<evidence type="ECO:0000313" key="2">
    <source>
        <dbReference type="Proteomes" id="UP000002945"/>
    </source>
</evidence>
<evidence type="ECO:0000313" key="1">
    <source>
        <dbReference type="EMBL" id="EDP97267.1"/>
    </source>
</evidence>
<reference evidence="1 2" key="1">
    <citation type="journal article" date="2011" name="J. Bacteriol.">
        <title>Genome sequence of the algicidal bacterium Kordia algicida OT-1.</title>
        <authorList>
            <person name="Lee H.S."/>
            <person name="Kang S.G."/>
            <person name="Kwon K.K."/>
            <person name="Lee J.H."/>
            <person name="Kim S.J."/>
        </authorList>
    </citation>
    <scope>NUCLEOTIDE SEQUENCE [LARGE SCALE GENOMIC DNA]</scope>
    <source>
        <strain evidence="1 2">OT-1</strain>
    </source>
</reference>
<comment type="caution">
    <text evidence="1">The sequence shown here is derived from an EMBL/GenBank/DDBJ whole genome shotgun (WGS) entry which is preliminary data.</text>
</comment>
<evidence type="ECO:0008006" key="3">
    <source>
        <dbReference type="Google" id="ProtNLM"/>
    </source>
</evidence>
<keyword evidence="2" id="KW-1185">Reference proteome</keyword>
<protein>
    <recommendedName>
        <fullName evidence="3">DUF4286 domain-containing protein</fullName>
    </recommendedName>
</protein>
<sequence>MYIYNVTINIDESIHEEFKTWIRSHIPDVLATGKFTAARLVEVLVEEEMGGTTYAVQYTAKSKADLEAYYEEDAPRLREEGMKKFADKMLGFRTELRIIEDFKA</sequence>
<dbReference type="Pfam" id="PF14114">
    <property type="entry name" value="DUF4286"/>
    <property type="match status" value="1"/>
</dbReference>